<comment type="catalytic activity">
    <reaction evidence="1">
        <text>ATP + protein L-histidine = ADP + protein N-phospho-L-histidine.</text>
        <dbReference type="EC" id="2.7.13.3"/>
    </reaction>
</comment>
<accession>A0ABV8QUA9</accession>
<dbReference type="InterPro" id="IPR003594">
    <property type="entry name" value="HATPase_dom"/>
</dbReference>
<evidence type="ECO:0000256" key="7">
    <source>
        <dbReference type="SAM" id="Phobius"/>
    </source>
</evidence>
<evidence type="ECO:0000256" key="2">
    <source>
        <dbReference type="ARBA" id="ARBA00012438"/>
    </source>
</evidence>
<dbReference type="PANTHER" id="PTHR45453:SF1">
    <property type="entry name" value="PHOSPHATE REGULON SENSOR PROTEIN PHOR"/>
    <property type="match status" value="1"/>
</dbReference>
<evidence type="ECO:0000256" key="5">
    <source>
        <dbReference type="ARBA" id="ARBA00022777"/>
    </source>
</evidence>
<gene>
    <name evidence="9" type="ORF">ACFOWM_10240</name>
</gene>
<keyword evidence="5 9" id="KW-0418">Kinase</keyword>
<dbReference type="EC" id="2.7.13.3" evidence="2"/>
<dbReference type="RefSeq" id="WP_379709577.1">
    <property type="nucleotide sequence ID" value="NZ_JBHSCZ010000002.1"/>
</dbReference>
<evidence type="ECO:0000256" key="4">
    <source>
        <dbReference type="ARBA" id="ARBA00022679"/>
    </source>
</evidence>
<dbReference type="Gene3D" id="3.30.565.10">
    <property type="entry name" value="Histidine kinase-like ATPase, C-terminal domain"/>
    <property type="match status" value="1"/>
</dbReference>
<sequence>MRSLKKNAFVFIMLSTKNLSPQQLAALTAAIISIPIGLAIYVFEPLWWIAPVSFIIIFAGSYGLILFTLQTFIYRKIKLIYKLIYQTKATKREEFYYKNILPQKGIDEVREDVETWAIQRKKEIETLQQNEAFRKEFLQNLSHELKTPIFAIQGYIDTLLNGAINNKEVNERFLTNASRNVDRLVNLVDDLDEISRLEIGEMTLNKQTFVIQELMKEVFELLDLKAKEKNVKCFIKKGCEFPLQVFADKERIRQVFINFTENAIKYGKENGAVEASFYNVDGKNVLIEMSDDGDGIAEEHLPRIFERFYRTDVARTRKAGGSGLGLAICKHIVEAHQQTIHVRSKLDVGTTFGFTLPAKNMDLH</sequence>
<keyword evidence="10" id="KW-1185">Reference proteome</keyword>
<dbReference type="InterPro" id="IPR036097">
    <property type="entry name" value="HisK_dim/P_sf"/>
</dbReference>
<dbReference type="Pfam" id="PF00512">
    <property type="entry name" value="HisKA"/>
    <property type="match status" value="1"/>
</dbReference>
<keyword evidence="6" id="KW-0902">Two-component regulatory system</keyword>
<evidence type="ECO:0000256" key="3">
    <source>
        <dbReference type="ARBA" id="ARBA00022553"/>
    </source>
</evidence>
<keyword evidence="4" id="KW-0808">Transferase</keyword>
<feature type="domain" description="Histidine kinase" evidence="8">
    <location>
        <begin position="140"/>
        <end position="360"/>
    </location>
</feature>
<dbReference type="InterPro" id="IPR005467">
    <property type="entry name" value="His_kinase_dom"/>
</dbReference>
<dbReference type="InterPro" id="IPR003661">
    <property type="entry name" value="HisK_dim/P_dom"/>
</dbReference>
<keyword evidence="7" id="KW-0472">Membrane</keyword>
<evidence type="ECO:0000313" key="10">
    <source>
        <dbReference type="Proteomes" id="UP001595907"/>
    </source>
</evidence>
<dbReference type="InterPro" id="IPR050351">
    <property type="entry name" value="BphY/WalK/GraS-like"/>
</dbReference>
<evidence type="ECO:0000256" key="1">
    <source>
        <dbReference type="ARBA" id="ARBA00000085"/>
    </source>
</evidence>
<comment type="caution">
    <text evidence="9">The sequence shown here is derived from an EMBL/GenBank/DDBJ whole genome shotgun (WGS) entry which is preliminary data.</text>
</comment>
<evidence type="ECO:0000259" key="8">
    <source>
        <dbReference type="PROSITE" id="PS50109"/>
    </source>
</evidence>
<dbReference type="InterPro" id="IPR004358">
    <property type="entry name" value="Sig_transdc_His_kin-like_C"/>
</dbReference>
<organism evidence="9 10">
    <name type="scientific">Ferruginibacter yonginensis</name>
    <dbReference type="NCBI Taxonomy" id="1310416"/>
    <lineage>
        <taxon>Bacteria</taxon>
        <taxon>Pseudomonadati</taxon>
        <taxon>Bacteroidota</taxon>
        <taxon>Chitinophagia</taxon>
        <taxon>Chitinophagales</taxon>
        <taxon>Chitinophagaceae</taxon>
        <taxon>Ferruginibacter</taxon>
    </lineage>
</organism>
<keyword evidence="7" id="KW-0812">Transmembrane</keyword>
<dbReference type="PANTHER" id="PTHR45453">
    <property type="entry name" value="PHOSPHATE REGULON SENSOR PROTEIN PHOR"/>
    <property type="match status" value="1"/>
</dbReference>
<dbReference type="PROSITE" id="PS50109">
    <property type="entry name" value="HIS_KIN"/>
    <property type="match status" value="1"/>
</dbReference>
<dbReference type="SUPFAM" id="SSF47384">
    <property type="entry name" value="Homodimeric domain of signal transducing histidine kinase"/>
    <property type="match status" value="1"/>
</dbReference>
<keyword evidence="7" id="KW-1133">Transmembrane helix</keyword>
<dbReference type="Proteomes" id="UP001595907">
    <property type="component" value="Unassembled WGS sequence"/>
</dbReference>
<dbReference type="EMBL" id="JBHSCZ010000002">
    <property type="protein sequence ID" value="MFC4263258.1"/>
    <property type="molecule type" value="Genomic_DNA"/>
</dbReference>
<dbReference type="GO" id="GO:0016301">
    <property type="term" value="F:kinase activity"/>
    <property type="evidence" value="ECO:0007669"/>
    <property type="project" value="UniProtKB-KW"/>
</dbReference>
<feature type="transmembrane region" description="Helical" evidence="7">
    <location>
        <begin position="49"/>
        <end position="74"/>
    </location>
</feature>
<dbReference type="PRINTS" id="PR00344">
    <property type="entry name" value="BCTRLSENSOR"/>
</dbReference>
<proteinExistence type="predicted"/>
<dbReference type="SUPFAM" id="SSF55874">
    <property type="entry name" value="ATPase domain of HSP90 chaperone/DNA topoisomerase II/histidine kinase"/>
    <property type="match status" value="1"/>
</dbReference>
<dbReference type="CDD" id="cd00082">
    <property type="entry name" value="HisKA"/>
    <property type="match status" value="1"/>
</dbReference>
<feature type="transmembrane region" description="Helical" evidence="7">
    <location>
        <begin position="24"/>
        <end position="43"/>
    </location>
</feature>
<dbReference type="CDD" id="cd00075">
    <property type="entry name" value="HATPase"/>
    <property type="match status" value="1"/>
</dbReference>
<dbReference type="SMART" id="SM00387">
    <property type="entry name" value="HATPase_c"/>
    <property type="match status" value="1"/>
</dbReference>
<dbReference type="InterPro" id="IPR036890">
    <property type="entry name" value="HATPase_C_sf"/>
</dbReference>
<evidence type="ECO:0000256" key="6">
    <source>
        <dbReference type="ARBA" id="ARBA00023012"/>
    </source>
</evidence>
<evidence type="ECO:0000313" key="9">
    <source>
        <dbReference type="EMBL" id="MFC4263258.1"/>
    </source>
</evidence>
<name>A0ABV8QUA9_9BACT</name>
<dbReference type="Pfam" id="PF02518">
    <property type="entry name" value="HATPase_c"/>
    <property type="match status" value="1"/>
</dbReference>
<protein>
    <recommendedName>
        <fullName evidence="2">histidine kinase</fullName>
        <ecNumber evidence="2">2.7.13.3</ecNumber>
    </recommendedName>
</protein>
<dbReference type="SMART" id="SM00388">
    <property type="entry name" value="HisKA"/>
    <property type="match status" value="1"/>
</dbReference>
<dbReference type="Gene3D" id="1.10.287.130">
    <property type="match status" value="1"/>
</dbReference>
<reference evidence="10" key="1">
    <citation type="journal article" date="2019" name="Int. J. Syst. Evol. Microbiol.">
        <title>The Global Catalogue of Microorganisms (GCM) 10K type strain sequencing project: providing services to taxonomists for standard genome sequencing and annotation.</title>
        <authorList>
            <consortium name="The Broad Institute Genomics Platform"/>
            <consortium name="The Broad Institute Genome Sequencing Center for Infectious Disease"/>
            <person name="Wu L."/>
            <person name="Ma J."/>
        </authorList>
    </citation>
    <scope>NUCLEOTIDE SEQUENCE [LARGE SCALE GENOMIC DNA]</scope>
    <source>
        <strain evidence="10">CECT 8289</strain>
    </source>
</reference>
<keyword evidence="3" id="KW-0597">Phosphoprotein</keyword>